<dbReference type="InterPro" id="IPR017871">
    <property type="entry name" value="ABC_transporter-like_CS"/>
</dbReference>
<protein>
    <recommendedName>
        <fullName evidence="9">Protein white</fullName>
    </recommendedName>
</protein>
<evidence type="ECO:0000256" key="10">
    <source>
        <dbReference type="SAM" id="Phobius"/>
    </source>
</evidence>
<reference evidence="12" key="1">
    <citation type="submission" date="2020-08" db="EMBL/GenBank/DDBJ databases">
        <title>Multicomponent nature underlies the extraordinary mechanical properties of spider dragline silk.</title>
        <authorList>
            <person name="Kono N."/>
            <person name="Nakamura H."/>
            <person name="Mori M."/>
            <person name="Yoshida Y."/>
            <person name="Ohtoshi R."/>
            <person name="Malay A.D."/>
            <person name="Moran D.A.P."/>
            <person name="Tomita M."/>
            <person name="Numata K."/>
            <person name="Arakawa K."/>
        </authorList>
    </citation>
    <scope>NUCLEOTIDE SEQUENCE</scope>
</reference>
<evidence type="ECO:0000256" key="5">
    <source>
        <dbReference type="ARBA" id="ARBA00022741"/>
    </source>
</evidence>
<dbReference type="InterPro" id="IPR027417">
    <property type="entry name" value="P-loop_NTPase"/>
</dbReference>
<dbReference type="PROSITE" id="PS50893">
    <property type="entry name" value="ABC_TRANSPORTER_2"/>
    <property type="match status" value="1"/>
</dbReference>
<keyword evidence="7 10" id="KW-1133">Transmembrane helix</keyword>
<comment type="similarity">
    <text evidence="2">Belongs to the ABC transporter superfamily. ABCG family. Eye pigment precursor importer (TC 3.A.1.204) subfamily.</text>
</comment>
<name>A0A8X6MI36_NEPPI</name>
<dbReference type="SUPFAM" id="SSF52540">
    <property type="entry name" value="P-loop containing nucleoside triphosphate hydrolases"/>
    <property type="match status" value="1"/>
</dbReference>
<evidence type="ECO:0000313" key="13">
    <source>
        <dbReference type="Proteomes" id="UP000887013"/>
    </source>
</evidence>
<keyword evidence="5" id="KW-0547">Nucleotide-binding</keyword>
<evidence type="ECO:0000256" key="1">
    <source>
        <dbReference type="ARBA" id="ARBA00004141"/>
    </source>
</evidence>
<keyword evidence="3" id="KW-0813">Transport</keyword>
<evidence type="ECO:0000256" key="8">
    <source>
        <dbReference type="ARBA" id="ARBA00023136"/>
    </source>
</evidence>
<comment type="subcellular location">
    <subcellularLocation>
        <location evidence="1">Membrane</location>
        <topology evidence="1">Multi-pass membrane protein</topology>
    </subcellularLocation>
</comment>
<evidence type="ECO:0000259" key="11">
    <source>
        <dbReference type="PROSITE" id="PS50893"/>
    </source>
</evidence>
<feature type="transmembrane region" description="Helical" evidence="10">
    <location>
        <begin position="517"/>
        <end position="536"/>
    </location>
</feature>
<comment type="caution">
    <text evidence="12">The sequence shown here is derived from an EMBL/GenBank/DDBJ whole genome shotgun (WGS) entry which is preliminary data.</text>
</comment>
<dbReference type="SMART" id="SM00382">
    <property type="entry name" value="AAA"/>
    <property type="match status" value="1"/>
</dbReference>
<dbReference type="PANTHER" id="PTHR48041:SF129">
    <property type="entry name" value="PROTEIN WHITE"/>
    <property type="match status" value="1"/>
</dbReference>
<dbReference type="OrthoDB" id="6417573at2759"/>
<dbReference type="CDD" id="cd03213">
    <property type="entry name" value="ABCG_EPDR"/>
    <property type="match status" value="1"/>
</dbReference>
<evidence type="ECO:0000256" key="7">
    <source>
        <dbReference type="ARBA" id="ARBA00022989"/>
    </source>
</evidence>
<keyword evidence="13" id="KW-1185">Reference proteome</keyword>
<feature type="transmembrane region" description="Helical" evidence="10">
    <location>
        <begin position="443"/>
        <end position="466"/>
    </location>
</feature>
<dbReference type="Gene3D" id="3.40.50.300">
    <property type="entry name" value="P-loop containing nucleotide triphosphate hydrolases"/>
    <property type="match status" value="2"/>
</dbReference>
<evidence type="ECO:0000256" key="3">
    <source>
        <dbReference type="ARBA" id="ARBA00022448"/>
    </source>
</evidence>
<feature type="transmembrane region" description="Helical" evidence="10">
    <location>
        <begin position="590"/>
        <end position="610"/>
    </location>
</feature>
<dbReference type="AlphaFoldDB" id="A0A8X6MI36"/>
<accession>A0A8X6MI36</accession>
<dbReference type="GO" id="GO:0005886">
    <property type="term" value="C:plasma membrane"/>
    <property type="evidence" value="ECO:0007669"/>
    <property type="project" value="TreeGrafter"/>
</dbReference>
<organism evidence="12 13">
    <name type="scientific">Nephila pilipes</name>
    <name type="common">Giant wood spider</name>
    <name type="synonym">Nephila maculata</name>
    <dbReference type="NCBI Taxonomy" id="299642"/>
    <lineage>
        <taxon>Eukaryota</taxon>
        <taxon>Metazoa</taxon>
        <taxon>Ecdysozoa</taxon>
        <taxon>Arthropoda</taxon>
        <taxon>Chelicerata</taxon>
        <taxon>Arachnida</taxon>
        <taxon>Araneae</taxon>
        <taxon>Araneomorphae</taxon>
        <taxon>Entelegynae</taxon>
        <taxon>Araneoidea</taxon>
        <taxon>Nephilidae</taxon>
        <taxon>Nephila</taxon>
    </lineage>
</organism>
<proteinExistence type="inferred from homology"/>
<dbReference type="GO" id="GO:0016887">
    <property type="term" value="F:ATP hydrolysis activity"/>
    <property type="evidence" value="ECO:0007669"/>
    <property type="project" value="InterPro"/>
</dbReference>
<dbReference type="Proteomes" id="UP000887013">
    <property type="component" value="Unassembled WGS sequence"/>
</dbReference>
<evidence type="ECO:0000313" key="12">
    <source>
        <dbReference type="EMBL" id="GFS54138.1"/>
    </source>
</evidence>
<dbReference type="InterPro" id="IPR013525">
    <property type="entry name" value="ABC2_TM"/>
</dbReference>
<dbReference type="PROSITE" id="PS00211">
    <property type="entry name" value="ABC_TRANSPORTER_1"/>
    <property type="match status" value="2"/>
</dbReference>
<evidence type="ECO:0000256" key="4">
    <source>
        <dbReference type="ARBA" id="ARBA00022692"/>
    </source>
</evidence>
<dbReference type="InterPro" id="IPR003439">
    <property type="entry name" value="ABC_transporter-like_ATP-bd"/>
</dbReference>
<dbReference type="PANTHER" id="PTHR48041">
    <property type="entry name" value="ABC TRANSPORTER G FAMILY MEMBER 28"/>
    <property type="match status" value="1"/>
</dbReference>
<dbReference type="GO" id="GO:0140359">
    <property type="term" value="F:ABC-type transporter activity"/>
    <property type="evidence" value="ECO:0007669"/>
    <property type="project" value="InterPro"/>
</dbReference>
<dbReference type="InterPro" id="IPR050352">
    <property type="entry name" value="ABCG_transporters"/>
</dbReference>
<keyword evidence="4 10" id="KW-0812">Transmembrane</keyword>
<sequence>MHPCPGERPALSSLVFFKDKDSIFQRSPSFDPQNRITLSWHNINVFVKPKGRRICSCRNQYDVNEKKQLLHNVNGEVKPGQLMAIMGASGAGKTTLLNVLTNRNLRLLDVDGEVLVNGQNVGESIMKLSAYVQQDDLFIGTLSVREHLVFQALLRMDKHLTYDERMQRVDEVILELGLTKCADTKIGVAGRVKGISGGEAKRLAFASEALLRMDKHLTYDERMQRVDEVILELGLTKCADTKIGVAGRVKGISGGEAKRLAFASEVLTKPALMFCDEPTSGLDSFMSQSIVSVLKSMAQGGRTIVCTIHQPSSEVFELFDHLFLMAEGRVAYRGRSSKALDFFKRAGFECPINYNPADFYIQNLAIIPGRENESREKVAAIVSQFEKEARVIEATMSTGYSVPPLPMKETSRYKASWCAQFRAVIWRSWISLIRDPMLIKVRFLQSLAPVLVFMTAVLICIVYWMAGFNKDFTAFLICLAIMILVSNTAASFGYMISCISGSLNVALSLGTPLIMPLVLFGGFYLNAASVPVYFVWLKYISMFYYGNEAVLINQWSNVKNITCYTPMCAPDGKAVLASLNFSEDNFLRDILLIVVLMIFFRILAFLALLIRSSRKT</sequence>
<dbReference type="Pfam" id="PF01061">
    <property type="entry name" value="ABC2_membrane"/>
    <property type="match status" value="1"/>
</dbReference>
<keyword evidence="6" id="KW-0067">ATP-binding</keyword>
<dbReference type="InterPro" id="IPR043926">
    <property type="entry name" value="ABCG_dom"/>
</dbReference>
<keyword evidence="8 10" id="KW-0472">Membrane</keyword>
<gene>
    <name evidence="12" type="ORF">NPIL_651632</name>
</gene>
<dbReference type="GO" id="GO:0005524">
    <property type="term" value="F:ATP binding"/>
    <property type="evidence" value="ECO:0007669"/>
    <property type="project" value="UniProtKB-KW"/>
</dbReference>
<evidence type="ECO:0000256" key="6">
    <source>
        <dbReference type="ARBA" id="ARBA00022840"/>
    </source>
</evidence>
<feature type="domain" description="ABC transporter" evidence="11">
    <location>
        <begin position="55"/>
        <end position="352"/>
    </location>
</feature>
<evidence type="ECO:0000256" key="2">
    <source>
        <dbReference type="ARBA" id="ARBA00005814"/>
    </source>
</evidence>
<feature type="transmembrane region" description="Helical" evidence="10">
    <location>
        <begin position="472"/>
        <end position="496"/>
    </location>
</feature>
<dbReference type="Pfam" id="PF00005">
    <property type="entry name" value="ABC_tran"/>
    <property type="match status" value="1"/>
</dbReference>
<dbReference type="InterPro" id="IPR003593">
    <property type="entry name" value="AAA+_ATPase"/>
</dbReference>
<dbReference type="EMBL" id="BMAW01046195">
    <property type="protein sequence ID" value="GFS54138.1"/>
    <property type="molecule type" value="Genomic_DNA"/>
</dbReference>
<dbReference type="Pfam" id="PF19055">
    <property type="entry name" value="ABC2_membrane_7"/>
    <property type="match status" value="1"/>
</dbReference>
<evidence type="ECO:0000256" key="9">
    <source>
        <dbReference type="ARBA" id="ARBA00039188"/>
    </source>
</evidence>